<name>A0AAD8CJQ6_ACIOX</name>
<feature type="domain" description="Immunoglobulin" evidence="2">
    <location>
        <begin position="18"/>
        <end position="112"/>
    </location>
</feature>
<feature type="domain" description="Immunoglobulin" evidence="2">
    <location>
        <begin position="115"/>
        <end position="198"/>
    </location>
</feature>
<dbReference type="SMART" id="SM00409">
    <property type="entry name" value="IG"/>
    <property type="match status" value="2"/>
</dbReference>
<gene>
    <name evidence="3" type="ORF">AOXY_G32014</name>
</gene>
<accession>A0AAD8CJQ6</accession>
<reference evidence="3" key="1">
    <citation type="submission" date="2022-02" db="EMBL/GenBank/DDBJ databases">
        <title>Atlantic sturgeon de novo genome assembly.</title>
        <authorList>
            <person name="Stock M."/>
            <person name="Klopp C."/>
            <person name="Guiguen Y."/>
            <person name="Cabau C."/>
            <person name="Parinello H."/>
            <person name="Santidrian Yebra-Pimentel E."/>
            <person name="Kuhl H."/>
            <person name="Dirks R.P."/>
            <person name="Guessner J."/>
            <person name="Wuertz S."/>
            <person name="Du K."/>
            <person name="Schartl M."/>
        </authorList>
    </citation>
    <scope>NUCLEOTIDE SEQUENCE</scope>
    <source>
        <strain evidence="3">STURGEONOMICS-FGT-2020</strain>
        <tissue evidence="3">Whole blood</tissue>
    </source>
</reference>
<dbReference type="InterPro" id="IPR013783">
    <property type="entry name" value="Ig-like_fold"/>
</dbReference>
<keyword evidence="1" id="KW-0812">Transmembrane</keyword>
<evidence type="ECO:0000313" key="3">
    <source>
        <dbReference type="EMBL" id="KAK1151716.1"/>
    </source>
</evidence>
<keyword evidence="1" id="KW-1133">Transmembrane helix</keyword>
<proteinExistence type="predicted"/>
<dbReference type="InterPro" id="IPR003599">
    <property type="entry name" value="Ig_sub"/>
</dbReference>
<evidence type="ECO:0000313" key="4">
    <source>
        <dbReference type="Proteomes" id="UP001230051"/>
    </source>
</evidence>
<dbReference type="Proteomes" id="UP001230051">
    <property type="component" value="Unassembled WGS sequence"/>
</dbReference>
<keyword evidence="4" id="KW-1185">Reference proteome</keyword>
<keyword evidence="1" id="KW-0472">Membrane</keyword>
<dbReference type="Gene3D" id="2.60.40.10">
    <property type="entry name" value="Immunoglobulins"/>
    <property type="match status" value="2"/>
</dbReference>
<dbReference type="AlphaFoldDB" id="A0AAD8CJQ6"/>
<feature type="transmembrane region" description="Helical" evidence="1">
    <location>
        <begin position="209"/>
        <end position="228"/>
    </location>
</feature>
<dbReference type="EMBL" id="JAGXEW010000050">
    <property type="protein sequence ID" value="KAK1151716.1"/>
    <property type="molecule type" value="Genomic_DNA"/>
</dbReference>
<protein>
    <recommendedName>
        <fullName evidence="2">Immunoglobulin domain-containing protein</fullName>
    </recommendedName>
</protein>
<sequence length="242" mass="27531">MEELSRPELRPNDAQSGAEERRVVIGDDFTFSLHSNKSNLQVEFRPKSEESAHVWFINNTTVRCDVKEYERRVSVRDKVLHLSSVTKRDEGSYTVWEKRSSKAVKNVRLSVEGRKENVTLSNGEAKEIRLDRKNVTVWFKPKGAVNSSIVDSGAGFEQRVSVQDGVLTLRSVTKEEEGTYTVLDTEEHEVSTITVTVEDSSGTERRSHFVLIAFAALFLTILAVLLMCKWIKTQNEQHVEML</sequence>
<comment type="caution">
    <text evidence="3">The sequence shown here is derived from an EMBL/GenBank/DDBJ whole genome shotgun (WGS) entry which is preliminary data.</text>
</comment>
<evidence type="ECO:0000259" key="2">
    <source>
        <dbReference type="SMART" id="SM00409"/>
    </source>
</evidence>
<organism evidence="3 4">
    <name type="scientific">Acipenser oxyrinchus oxyrinchus</name>
    <dbReference type="NCBI Taxonomy" id="40147"/>
    <lineage>
        <taxon>Eukaryota</taxon>
        <taxon>Metazoa</taxon>
        <taxon>Chordata</taxon>
        <taxon>Craniata</taxon>
        <taxon>Vertebrata</taxon>
        <taxon>Euteleostomi</taxon>
        <taxon>Actinopterygii</taxon>
        <taxon>Chondrostei</taxon>
        <taxon>Acipenseriformes</taxon>
        <taxon>Acipenseridae</taxon>
        <taxon>Acipenser</taxon>
    </lineage>
</organism>
<evidence type="ECO:0000256" key="1">
    <source>
        <dbReference type="SAM" id="Phobius"/>
    </source>
</evidence>